<protein>
    <submittedName>
        <fullName evidence="4">NAD(P)H-quinone oxidoreductase</fullName>
    </submittedName>
</protein>
<feature type="domain" description="Enoyl reductase (ER)" evidence="3">
    <location>
        <begin position="7"/>
        <end position="319"/>
    </location>
</feature>
<dbReference type="InterPro" id="IPR014189">
    <property type="entry name" value="Quinone_OxRdtase_PIG3"/>
</dbReference>
<dbReference type="CDD" id="cd05276">
    <property type="entry name" value="p53_inducible_oxidoreductase"/>
    <property type="match status" value="1"/>
</dbReference>
<keyword evidence="1" id="KW-0521">NADP</keyword>
<evidence type="ECO:0000313" key="5">
    <source>
        <dbReference type="Proteomes" id="UP001168380"/>
    </source>
</evidence>
<dbReference type="Gene3D" id="3.40.50.720">
    <property type="entry name" value="NAD(P)-binding Rossmann-like Domain"/>
    <property type="match status" value="1"/>
</dbReference>
<dbReference type="InterPro" id="IPR013154">
    <property type="entry name" value="ADH-like_N"/>
</dbReference>
<dbReference type="InterPro" id="IPR013149">
    <property type="entry name" value="ADH-like_C"/>
</dbReference>
<evidence type="ECO:0000256" key="1">
    <source>
        <dbReference type="ARBA" id="ARBA00022857"/>
    </source>
</evidence>
<gene>
    <name evidence="4" type="ORF">QWI16_12195</name>
</gene>
<dbReference type="NCBIfam" id="TIGR02824">
    <property type="entry name" value="quinone_pig3"/>
    <property type="match status" value="1"/>
</dbReference>
<dbReference type="InterPro" id="IPR036291">
    <property type="entry name" value="NAD(P)-bd_dom_sf"/>
</dbReference>
<reference evidence="4" key="1">
    <citation type="submission" date="2023-07" db="EMBL/GenBank/DDBJ databases">
        <title>Gilvimarinus algae sp. nov., isolated from the surface of Kelp.</title>
        <authorList>
            <person name="Sun Y.Y."/>
            <person name="Gong Y."/>
            <person name="Du Z.J."/>
        </authorList>
    </citation>
    <scope>NUCLEOTIDE SEQUENCE</scope>
    <source>
        <strain evidence="4">SDUM040014</strain>
    </source>
</reference>
<dbReference type="SMART" id="SM00829">
    <property type="entry name" value="PKS_ER"/>
    <property type="match status" value="1"/>
</dbReference>
<dbReference type="PANTHER" id="PTHR48106:SF8">
    <property type="entry name" value="OS02G0805600 PROTEIN"/>
    <property type="match status" value="1"/>
</dbReference>
<keyword evidence="5" id="KW-1185">Reference proteome</keyword>
<dbReference type="Proteomes" id="UP001168380">
    <property type="component" value="Unassembled WGS sequence"/>
</dbReference>
<dbReference type="Pfam" id="PF08240">
    <property type="entry name" value="ADH_N"/>
    <property type="match status" value="1"/>
</dbReference>
<proteinExistence type="predicted"/>
<name>A0ABT8TJV5_9GAMM</name>
<dbReference type="PANTHER" id="PTHR48106">
    <property type="entry name" value="QUINONE OXIDOREDUCTASE PIG3-RELATED"/>
    <property type="match status" value="1"/>
</dbReference>
<dbReference type="Gene3D" id="3.90.180.10">
    <property type="entry name" value="Medium-chain alcohol dehydrogenases, catalytic domain"/>
    <property type="match status" value="1"/>
</dbReference>
<sequence length="325" mass="33819">MRAIISTSPDAAGLVLDDIAAPSPGPGEILIKVAAAGVNRPDVLQRRGLYPPPAGASDRLGLEVAGRVDALGPGVSSWRPGQAVCALVNGGGYAECVVARADQVLPVPANFSYLQAAALPESFFTVWHNVFQRGGLGRGELLLVHGGASGIGTTAVQLASACGVRVFATTRSAAKCPAIEALGAERAIDVMSEDYVEILRGAGGADVILDMVGGDYIARNFRAAAADARIVNIAYLAGSKMTLDLLPVMLKRLTLTGSTLRSQTDEVKAAIAQQLHAQVWPMLSRGELAPVIAAHFPLAEAARAHQFMESDEHIGKIVLAVEDMA</sequence>
<accession>A0ABT8TJV5</accession>
<dbReference type="SUPFAM" id="SSF50129">
    <property type="entry name" value="GroES-like"/>
    <property type="match status" value="1"/>
</dbReference>
<dbReference type="EMBL" id="JAULRT010000059">
    <property type="protein sequence ID" value="MDO3382931.1"/>
    <property type="molecule type" value="Genomic_DNA"/>
</dbReference>
<evidence type="ECO:0000256" key="2">
    <source>
        <dbReference type="ARBA" id="ARBA00023002"/>
    </source>
</evidence>
<organism evidence="4 5">
    <name type="scientific">Gilvimarinus algae</name>
    <dbReference type="NCBI Taxonomy" id="3058037"/>
    <lineage>
        <taxon>Bacteria</taxon>
        <taxon>Pseudomonadati</taxon>
        <taxon>Pseudomonadota</taxon>
        <taxon>Gammaproteobacteria</taxon>
        <taxon>Cellvibrionales</taxon>
        <taxon>Cellvibrionaceae</taxon>
        <taxon>Gilvimarinus</taxon>
    </lineage>
</organism>
<evidence type="ECO:0000259" key="3">
    <source>
        <dbReference type="SMART" id="SM00829"/>
    </source>
</evidence>
<evidence type="ECO:0000313" key="4">
    <source>
        <dbReference type="EMBL" id="MDO3382931.1"/>
    </source>
</evidence>
<comment type="caution">
    <text evidence="4">The sequence shown here is derived from an EMBL/GenBank/DDBJ whole genome shotgun (WGS) entry which is preliminary data.</text>
</comment>
<keyword evidence="2" id="KW-0560">Oxidoreductase</keyword>
<dbReference type="SUPFAM" id="SSF51735">
    <property type="entry name" value="NAD(P)-binding Rossmann-fold domains"/>
    <property type="match status" value="1"/>
</dbReference>
<dbReference type="Pfam" id="PF00107">
    <property type="entry name" value="ADH_zinc_N"/>
    <property type="match status" value="1"/>
</dbReference>
<dbReference type="InterPro" id="IPR011032">
    <property type="entry name" value="GroES-like_sf"/>
</dbReference>
<dbReference type="RefSeq" id="WP_302713491.1">
    <property type="nucleotide sequence ID" value="NZ_JAULRT010000059.1"/>
</dbReference>
<dbReference type="InterPro" id="IPR020843">
    <property type="entry name" value="ER"/>
</dbReference>